<name>M8DAJ6_9BACL</name>
<dbReference type="STRING" id="1300222.I532_22632"/>
<reference evidence="2 3" key="1">
    <citation type="submission" date="2013-03" db="EMBL/GenBank/DDBJ databases">
        <title>Assembly of a new bacterial strain Brevibacillus borstelensis AK1.</title>
        <authorList>
            <person name="Rajan I."/>
            <person name="PoliReddy D."/>
            <person name="Sugumar T."/>
            <person name="Rathinam K."/>
            <person name="Alqarawi S."/>
            <person name="Khalil A.B."/>
            <person name="Sivakumar N."/>
        </authorList>
    </citation>
    <scope>NUCLEOTIDE SEQUENCE [LARGE SCALE GENOMIC DNA]</scope>
    <source>
        <strain evidence="2 3">AK1</strain>
    </source>
</reference>
<accession>M8DAJ6</accession>
<feature type="signal peptide" evidence="1">
    <location>
        <begin position="1"/>
        <end position="23"/>
    </location>
</feature>
<comment type="caution">
    <text evidence="2">The sequence shown here is derived from an EMBL/GenBank/DDBJ whole genome shotgun (WGS) entry which is preliminary data.</text>
</comment>
<keyword evidence="3" id="KW-1185">Reference proteome</keyword>
<evidence type="ECO:0000256" key="1">
    <source>
        <dbReference type="SAM" id="SignalP"/>
    </source>
</evidence>
<protein>
    <submittedName>
        <fullName evidence="2">Uncharacterized protein</fullName>
    </submittedName>
</protein>
<evidence type="ECO:0000313" key="3">
    <source>
        <dbReference type="Proteomes" id="UP000012081"/>
    </source>
</evidence>
<gene>
    <name evidence="2" type="ORF">I532_22632</name>
</gene>
<dbReference type="Proteomes" id="UP000012081">
    <property type="component" value="Unassembled WGS sequence"/>
</dbReference>
<organism evidence="2 3">
    <name type="scientific">Brevibacillus borstelensis AK1</name>
    <dbReference type="NCBI Taxonomy" id="1300222"/>
    <lineage>
        <taxon>Bacteria</taxon>
        <taxon>Bacillati</taxon>
        <taxon>Bacillota</taxon>
        <taxon>Bacilli</taxon>
        <taxon>Bacillales</taxon>
        <taxon>Paenibacillaceae</taxon>
        <taxon>Brevibacillus</taxon>
    </lineage>
</organism>
<dbReference type="OrthoDB" id="2476385at2"/>
<dbReference type="RefSeq" id="WP_003391751.1">
    <property type="nucleotide sequence ID" value="NZ_APBN01000016.1"/>
</dbReference>
<dbReference type="AlphaFoldDB" id="M8DAJ6"/>
<feature type="chain" id="PRO_5038827034" evidence="1">
    <location>
        <begin position="24"/>
        <end position="292"/>
    </location>
</feature>
<proteinExistence type="predicted"/>
<dbReference type="PATRIC" id="fig|1300222.3.peg.4756"/>
<sequence length="292" mass="31913">MKPANLFVAVPALLLAFSVSVSADAASSPPGNNQAGTAALADTASAVVPAKAAPVEAPAKASPKTPSVKAASSAKDEIRQVQAWINAEAKRKIADDRLEDFSYRWIQLDDDPELELVAKINDSVRLGHFYVLDRRPNGTYALLTEQPWNVPHLDLERWDYNHFDNLNWSTIPSGEEGKVGGKRLFETLNKSGGTGISVYYAHLWYIENGKFVEAWQGTMLETGSVPGGQSFQTIGQYQIVQTGPVPLLYYWKTMRELDPDSGKPLSSSSVQTEVHVFPFENGRFTSAAAAKN</sequence>
<evidence type="ECO:0000313" key="2">
    <source>
        <dbReference type="EMBL" id="EMT50398.1"/>
    </source>
</evidence>
<keyword evidence="1" id="KW-0732">Signal</keyword>
<dbReference type="EMBL" id="APBN01000016">
    <property type="protein sequence ID" value="EMT50398.1"/>
    <property type="molecule type" value="Genomic_DNA"/>
</dbReference>